<reference evidence="3 4" key="1">
    <citation type="submission" date="2011-02" db="EMBL/GenBank/DDBJ databases">
        <authorList>
            <person name="Weinstock G."/>
            <person name="Sodergren E."/>
            <person name="Clifton S."/>
            <person name="Fulton L."/>
            <person name="Fulton B."/>
            <person name="Courtney L."/>
            <person name="Fronick C."/>
            <person name="Harrison M."/>
            <person name="Strong C."/>
            <person name="Farmer C."/>
            <person name="Delahaunty K."/>
            <person name="Markovic C."/>
            <person name="Hall O."/>
            <person name="Minx P."/>
            <person name="Tomlinson C."/>
            <person name="Mitreva M."/>
            <person name="Hou S."/>
            <person name="Chen J."/>
            <person name="Wollam A."/>
            <person name="Pepin K.H."/>
            <person name="Johnson M."/>
            <person name="Bhonagiri V."/>
            <person name="Zhang X."/>
            <person name="Suruliraj S."/>
            <person name="Warren W."/>
            <person name="Chinwalla A."/>
            <person name="Mardis E.R."/>
            <person name="Wilson R.K."/>
        </authorList>
    </citation>
    <scope>NUCLEOTIDE SEQUENCE [LARGE SCALE GENOMIC DNA]</scope>
    <source>
        <strain evidence="3 4">YIT 11841</strain>
    </source>
</reference>
<proteinExistence type="predicted"/>
<dbReference type="HOGENOM" id="CLU_015553_2_0_10"/>
<feature type="chain" id="PRO_5003306257" description="SusD-like N-terminal domain-containing protein" evidence="1">
    <location>
        <begin position="22"/>
        <end position="525"/>
    </location>
</feature>
<name>F3QTD5_9BACT</name>
<evidence type="ECO:0000313" key="3">
    <source>
        <dbReference type="EMBL" id="EGG54660.1"/>
    </source>
</evidence>
<keyword evidence="1" id="KW-0732">Signal</keyword>
<dbReference type="InterPro" id="IPR011990">
    <property type="entry name" value="TPR-like_helical_dom_sf"/>
</dbReference>
<feature type="signal peptide" evidence="1">
    <location>
        <begin position="1"/>
        <end position="21"/>
    </location>
</feature>
<accession>F3QTD5</accession>
<dbReference type="AlphaFoldDB" id="F3QTD5"/>
<evidence type="ECO:0000259" key="2">
    <source>
        <dbReference type="Pfam" id="PF14322"/>
    </source>
</evidence>
<protein>
    <recommendedName>
        <fullName evidence="2">SusD-like N-terminal domain-containing protein</fullName>
    </recommendedName>
</protein>
<evidence type="ECO:0000313" key="4">
    <source>
        <dbReference type="Proteomes" id="UP000005546"/>
    </source>
</evidence>
<dbReference type="PROSITE" id="PS51257">
    <property type="entry name" value="PROKAR_LIPOPROTEIN"/>
    <property type="match status" value="1"/>
</dbReference>
<dbReference type="Proteomes" id="UP000005546">
    <property type="component" value="Unassembled WGS sequence"/>
</dbReference>
<comment type="caution">
    <text evidence="3">The sequence shown here is derived from an EMBL/GenBank/DDBJ whole genome shotgun (WGS) entry which is preliminary data.</text>
</comment>
<feature type="domain" description="SusD-like N-terminal" evidence="2">
    <location>
        <begin position="24"/>
        <end position="231"/>
    </location>
</feature>
<keyword evidence="4" id="KW-1185">Reference proteome</keyword>
<dbReference type="STRING" id="762982.HMPREF9442_01452"/>
<evidence type="ECO:0000256" key="1">
    <source>
        <dbReference type="SAM" id="SignalP"/>
    </source>
</evidence>
<dbReference type="Gene3D" id="1.25.40.390">
    <property type="match status" value="2"/>
</dbReference>
<dbReference type="SUPFAM" id="SSF48452">
    <property type="entry name" value="TPR-like"/>
    <property type="match status" value="1"/>
</dbReference>
<organism evidence="3 4">
    <name type="scientific">Paraprevotella xylaniphila YIT 11841</name>
    <dbReference type="NCBI Taxonomy" id="762982"/>
    <lineage>
        <taxon>Bacteria</taxon>
        <taxon>Pseudomonadati</taxon>
        <taxon>Bacteroidota</taxon>
        <taxon>Bacteroidia</taxon>
        <taxon>Bacteroidales</taxon>
        <taxon>Prevotellaceae</taxon>
        <taxon>Paraprevotella</taxon>
    </lineage>
</organism>
<gene>
    <name evidence="3" type="ORF">HMPREF9442_01452</name>
</gene>
<dbReference type="eggNOG" id="COG1834">
    <property type="taxonomic scope" value="Bacteria"/>
</dbReference>
<dbReference type="InterPro" id="IPR033985">
    <property type="entry name" value="SusD-like_N"/>
</dbReference>
<sequence>MMMNFKYTAIAFTALSLTVSSCNDFLDEMPDNRTELDTPEKITKLLVTAYPTTSWNLLAEFSSDNTDDNGPKYQIFDRLSREIYEWKDTKETGNDSPVTYWSSCYKAIATANQALEAIDKLQAEGISPSLLSAQRGEALLCRAYGHFMLSYIFCEAWSESNKNTALGIPYSTLPETTVNPQYDRETIGKTYEHIAADLEAGLPLIDDNNYSVAKYHFNSKAAYAFAARFYLYYCQYDKAIEYATKVLGNDPALVMRDWGTLGSLSLNDDLQPDAYVDASNRANLLLYTARSYWGLYNGPLTTTNRYTHNPTISKNETSESTGIWGDCSTTLKQIAANYTSIPKVVFRKYPFFYFEVVDPSANTGYYNIVQAAFTTDEALLIRAEAYTMKKEYDKAIADMQIWENSYTTSKVALTEQGINDFYGKLDYYTPQKPTVKKELHPDFTIEPGTQENMLHFILHARRILTLHEGLRWGDIKRYGITIYRRTVEKQIITVTDEMKVDDPRRALQIPNTVIGAGLTPNPRNK</sequence>
<dbReference type="EMBL" id="AFBR01000036">
    <property type="protein sequence ID" value="EGG54660.1"/>
    <property type="molecule type" value="Genomic_DNA"/>
</dbReference>
<dbReference type="Pfam" id="PF14322">
    <property type="entry name" value="SusD-like_3"/>
    <property type="match status" value="1"/>
</dbReference>